<proteinExistence type="inferred from homology"/>
<dbReference type="AlphaFoldDB" id="A0A4Q7NBT1"/>
<evidence type="ECO:0000313" key="10">
    <source>
        <dbReference type="Proteomes" id="UP000292445"/>
    </source>
</evidence>
<dbReference type="Gene3D" id="1.10.3720.10">
    <property type="entry name" value="MetI-like"/>
    <property type="match status" value="1"/>
</dbReference>
<dbReference type="GO" id="GO:0055085">
    <property type="term" value="P:transmembrane transport"/>
    <property type="evidence" value="ECO:0007669"/>
    <property type="project" value="InterPro"/>
</dbReference>
<evidence type="ECO:0000256" key="4">
    <source>
        <dbReference type="ARBA" id="ARBA00022692"/>
    </source>
</evidence>
<gene>
    <name evidence="9" type="ORF">EV675_2889</name>
</gene>
<sequence>MNAHVQPTTLPTAERRALRLLPSGETWRRVIDPAVLCLLLALLWERAVDMFGIKPYLLPPLSKVLESLWTHRAALVVQSWVTTQEVLAGFAMAVIGGIALGLAIHAMPLLRRALYPLVVVFQGLPKIALAPLMVIWFGYGAASKILMAFLFAFFPVVIATMGGLAGTPAHLIEHFKAIRAPAWTTFRRLYVPAALPSIMDGCRSAMPLAVIGAIVGEFVGSDSGLGHLILEANANGRTDYLFAALIVVSAVAGLLYLLVELAAKRIWWRGF</sequence>
<dbReference type="PANTHER" id="PTHR30151:SF20">
    <property type="entry name" value="ABC TRANSPORTER PERMEASE PROTEIN HI_0355-RELATED"/>
    <property type="match status" value="1"/>
</dbReference>
<dbReference type="RefSeq" id="WP_130358069.1">
    <property type="nucleotide sequence ID" value="NZ_SGXC01000002.1"/>
</dbReference>
<keyword evidence="3" id="KW-1003">Cell membrane</keyword>
<evidence type="ECO:0000256" key="2">
    <source>
        <dbReference type="ARBA" id="ARBA00022448"/>
    </source>
</evidence>
<dbReference type="InterPro" id="IPR000515">
    <property type="entry name" value="MetI-like"/>
</dbReference>
<dbReference type="OrthoDB" id="8138334at2"/>
<dbReference type="Pfam" id="PF00528">
    <property type="entry name" value="BPD_transp_1"/>
    <property type="match status" value="1"/>
</dbReference>
<evidence type="ECO:0000256" key="3">
    <source>
        <dbReference type="ARBA" id="ARBA00022475"/>
    </source>
</evidence>
<feature type="transmembrane region" description="Helical" evidence="7">
    <location>
        <begin position="86"/>
        <end position="107"/>
    </location>
</feature>
<feature type="transmembrane region" description="Helical" evidence="7">
    <location>
        <begin position="114"/>
        <end position="139"/>
    </location>
</feature>
<evidence type="ECO:0000256" key="1">
    <source>
        <dbReference type="ARBA" id="ARBA00004651"/>
    </source>
</evidence>
<dbReference type="Proteomes" id="UP000292445">
    <property type="component" value="Unassembled WGS sequence"/>
</dbReference>
<keyword evidence="10" id="KW-1185">Reference proteome</keyword>
<keyword evidence="4 7" id="KW-0812">Transmembrane</keyword>
<keyword evidence="6 7" id="KW-0472">Membrane</keyword>
<dbReference type="PROSITE" id="PS50928">
    <property type="entry name" value="ABC_TM1"/>
    <property type="match status" value="1"/>
</dbReference>
<comment type="caution">
    <text evidence="9">The sequence shown here is derived from an EMBL/GenBank/DDBJ whole genome shotgun (WGS) entry which is preliminary data.</text>
</comment>
<feature type="transmembrane region" description="Helical" evidence="7">
    <location>
        <begin position="145"/>
        <end position="166"/>
    </location>
</feature>
<protein>
    <submittedName>
        <fullName evidence="9">NitT/TauT family transport system permease protein</fullName>
    </submittedName>
</protein>
<reference evidence="9 10" key="1">
    <citation type="submission" date="2019-02" db="EMBL/GenBank/DDBJ databases">
        <title>Genomic Encyclopedia of Type Strains, Phase IV (KMG-IV): sequencing the most valuable type-strain genomes for metagenomic binning, comparative biology and taxonomic classification.</title>
        <authorList>
            <person name="Goeker M."/>
        </authorList>
    </citation>
    <scope>NUCLEOTIDE SEQUENCE [LARGE SCALE GENOMIC DNA]</scope>
    <source>
        <strain evidence="9 10">K24</strain>
    </source>
</reference>
<dbReference type="SUPFAM" id="SSF161098">
    <property type="entry name" value="MetI-like"/>
    <property type="match status" value="1"/>
</dbReference>
<comment type="similarity">
    <text evidence="7">Belongs to the binding-protein-dependent transport system permease family.</text>
</comment>
<evidence type="ECO:0000256" key="6">
    <source>
        <dbReference type="ARBA" id="ARBA00023136"/>
    </source>
</evidence>
<dbReference type="PANTHER" id="PTHR30151">
    <property type="entry name" value="ALKANE SULFONATE ABC TRANSPORTER-RELATED, MEMBRANE SUBUNIT"/>
    <property type="match status" value="1"/>
</dbReference>
<comment type="subcellular location">
    <subcellularLocation>
        <location evidence="1 7">Cell membrane</location>
        <topology evidence="1 7">Multi-pass membrane protein</topology>
    </subcellularLocation>
</comment>
<evidence type="ECO:0000256" key="7">
    <source>
        <dbReference type="RuleBase" id="RU363032"/>
    </source>
</evidence>
<dbReference type="CDD" id="cd06261">
    <property type="entry name" value="TM_PBP2"/>
    <property type="match status" value="1"/>
</dbReference>
<dbReference type="EMBL" id="SGXC01000002">
    <property type="protein sequence ID" value="RZS80290.1"/>
    <property type="molecule type" value="Genomic_DNA"/>
</dbReference>
<evidence type="ECO:0000256" key="5">
    <source>
        <dbReference type="ARBA" id="ARBA00022989"/>
    </source>
</evidence>
<organism evidence="9 10">
    <name type="scientific">Pigmentiphaga kullae</name>
    <dbReference type="NCBI Taxonomy" id="151784"/>
    <lineage>
        <taxon>Bacteria</taxon>
        <taxon>Pseudomonadati</taxon>
        <taxon>Pseudomonadota</taxon>
        <taxon>Betaproteobacteria</taxon>
        <taxon>Burkholderiales</taxon>
        <taxon>Alcaligenaceae</taxon>
        <taxon>Pigmentiphaga</taxon>
    </lineage>
</organism>
<name>A0A4Q7NBT1_9BURK</name>
<keyword evidence="5 7" id="KW-1133">Transmembrane helix</keyword>
<keyword evidence="2 7" id="KW-0813">Transport</keyword>
<evidence type="ECO:0000313" key="9">
    <source>
        <dbReference type="EMBL" id="RZS80290.1"/>
    </source>
</evidence>
<feature type="domain" description="ABC transmembrane type-1" evidence="8">
    <location>
        <begin position="79"/>
        <end position="263"/>
    </location>
</feature>
<dbReference type="GO" id="GO:0005886">
    <property type="term" value="C:plasma membrane"/>
    <property type="evidence" value="ECO:0007669"/>
    <property type="project" value="UniProtKB-SubCell"/>
</dbReference>
<accession>A0A4Q7NBT1</accession>
<dbReference type="InterPro" id="IPR035906">
    <property type="entry name" value="MetI-like_sf"/>
</dbReference>
<feature type="transmembrane region" description="Helical" evidence="7">
    <location>
        <begin position="240"/>
        <end position="259"/>
    </location>
</feature>
<evidence type="ECO:0000259" key="8">
    <source>
        <dbReference type="PROSITE" id="PS50928"/>
    </source>
</evidence>